<protein>
    <submittedName>
        <fullName evidence="2">Uncharacterized protein</fullName>
    </submittedName>
</protein>
<dbReference type="AlphaFoldDB" id="A0ABD0JWB5"/>
<proteinExistence type="predicted"/>
<evidence type="ECO:0000313" key="2">
    <source>
        <dbReference type="EMBL" id="KAK7479009.1"/>
    </source>
</evidence>
<comment type="caution">
    <text evidence="2">The sequence shown here is derived from an EMBL/GenBank/DDBJ whole genome shotgun (WGS) entry which is preliminary data.</text>
</comment>
<accession>A0ABD0JWB5</accession>
<evidence type="ECO:0000313" key="3">
    <source>
        <dbReference type="Proteomes" id="UP001519460"/>
    </source>
</evidence>
<evidence type="ECO:0000256" key="1">
    <source>
        <dbReference type="SAM" id="MobiDB-lite"/>
    </source>
</evidence>
<dbReference type="EMBL" id="JACVVK020000313">
    <property type="protein sequence ID" value="KAK7479009.1"/>
    <property type="molecule type" value="Genomic_DNA"/>
</dbReference>
<keyword evidence="3" id="KW-1185">Reference proteome</keyword>
<organism evidence="2 3">
    <name type="scientific">Batillaria attramentaria</name>
    <dbReference type="NCBI Taxonomy" id="370345"/>
    <lineage>
        <taxon>Eukaryota</taxon>
        <taxon>Metazoa</taxon>
        <taxon>Spiralia</taxon>
        <taxon>Lophotrochozoa</taxon>
        <taxon>Mollusca</taxon>
        <taxon>Gastropoda</taxon>
        <taxon>Caenogastropoda</taxon>
        <taxon>Sorbeoconcha</taxon>
        <taxon>Cerithioidea</taxon>
        <taxon>Batillariidae</taxon>
        <taxon>Batillaria</taxon>
    </lineage>
</organism>
<name>A0ABD0JWB5_9CAEN</name>
<feature type="region of interest" description="Disordered" evidence="1">
    <location>
        <begin position="65"/>
        <end position="93"/>
    </location>
</feature>
<gene>
    <name evidence="2" type="ORF">BaRGS_00029770</name>
</gene>
<reference evidence="2 3" key="1">
    <citation type="journal article" date="2023" name="Sci. Data">
        <title>Genome assembly of the Korean intertidal mud-creeper Batillaria attramentaria.</title>
        <authorList>
            <person name="Patra A.K."/>
            <person name="Ho P.T."/>
            <person name="Jun S."/>
            <person name="Lee S.J."/>
            <person name="Kim Y."/>
            <person name="Won Y.J."/>
        </authorList>
    </citation>
    <scope>NUCLEOTIDE SEQUENCE [LARGE SCALE GENOMIC DNA]</scope>
    <source>
        <strain evidence="2">Wonlab-2016</strain>
    </source>
</reference>
<dbReference type="Proteomes" id="UP001519460">
    <property type="component" value="Unassembled WGS sequence"/>
</dbReference>
<sequence>MVYGRSTQTGLNKISVFALLERREWKVYPGNGAVSIIIHNGKNLPPLPPRTGYVLDKSPQIYMDGGRRKLSHNHRQGQANGKRLSVHDTRLDR</sequence>